<feature type="active site" evidence="9">
    <location>
        <position position="431"/>
    </location>
</feature>
<dbReference type="InterPro" id="IPR032799">
    <property type="entry name" value="TAXi_C"/>
</dbReference>
<dbReference type="InterPro" id="IPR051708">
    <property type="entry name" value="Plant_Aspart_Prot_A1"/>
</dbReference>
<evidence type="ECO:0000259" key="13">
    <source>
        <dbReference type="PROSITE" id="PS51767"/>
    </source>
</evidence>
<evidence type="ECO:0000256" key="2">
    <source>
        <dbReference type="ARBA" id="ARBA00009362"/>
    </source>
</evidence>
<dbReference type="Pfam" id="PF01775">
    <property type="entry name" value="Ribosomal_L18A"/>
    <property type="match status" value="1"/>
</dbReference>
<dbReference type="RefSeq" id="XP_022637409.1">
    <property type="nucleotide sequence ID" value="XM_022781688.1"/>
</dbReference>
<dbReference type="Gene3D" id="2.40.70.10">
    <property type="entry name" value="Acid Proteases"/>
    <property type="match status" value="2"/>
</dbReference>
<dbReference type="InterPro" id="IPR001969">
    <property type="entry name" value="Aspartic_peptidase_AS"/>
</dbReference>
<keyword evidence="7" id="KW-0325">Glycoprotein</keyword>
<feature type="compositionally biased region" description="Polar residues" evidence="11">
    <location>
        <begin position="145"/>
        <end position="155"/>
    </location>
</feature>
<evidence type="ECO:0000256" key="3">
    <source>
        <dbReference type="ARBA" id="ARBA00022670"/>
    </source>
</evidence>
<evidence type="ECO:0000256" key="8">
    <source>
        <dbReference type="ARBA" id="ARBA00023274"/>
    </source>
</evidence>
<protein>
    <submittedName>
        <fullName evidence="15">Aspartyl protease family protein At5g10770</fullName>
    </submittedName>
</protein>
<dbReference type="FunFam" id="2.40.70.10:FF:000034">
    <property type="entry name" value="Aspartyl protease family protein"/>
    <property type="match status" value="1"/>
</dbReference>
<dbReference type="InterPro" id="IPR028877">
    <property type="entry name" value="Ribosomal_eL20"/>
</dbReference>
<keyword evidence="5 10" id="KW-0378">Hydrolase</keyword>
<dbReference type="PROSITE" id="PS00141">
    <property type="entry name" value="ASP_PROTEASE"/>
    <property type="match status" value="1"/>
</dbReference>
<dbReference type="KEGG" id="vra:106763237"/>
<keyword evidence="14" id="KW-1185">Reference proteome</keyword>
<proteinExistence type="inferred from homology"/>
<feature type="compositionally biased region" description="Low complexity" evidence="11">
    <location>
        <begin position="159"/>
        <end position="169"/>
    </location>
</feature>
<dbReference type="GO" id="GO:0006412">
    <property type="term" value="P:translation"/>
    <property type="evidence" value="ECO:0007669"/>
    <property type="project" value="InterPro"/>
</dbReference>
<organism evidence="14 15">
    <name type="scientific">Vigna radiata var. radiata</name>
    <name type="common">Mung bean</name>
    <name type="synonym">Phaseolus aureus</name>
    <dbReference type="NCBI Taxonomy" id="3916"/>
    <lineage>
        <taxon>Eukaryota</taxon>
        <taxon>Viridiplantae</taxon>
        <taxon>Streptophyta</taxon>
        <taxon>Embryophyta</taxon>
        <taxon>Tracheophyta</taxon>
        <taxon>Spermatophyta</taxon>
        <taxon>Magnoliopsida</taxon>
        <taxon>eudicotyledons</taxon>
        <taxon>Gunneridae</taxon>
        <taxon>Pentapetalae</taxon>
        <taxon>rosids</taxon>
        <taxon>fabids</taxon>
        <taxon>Fabales</taxon>
        <taxon>Fabaceae</taxon>
        <taxon>Papilionoideae</taxon>
        <taxon>50 kb inversion clade</taxon>
        <taxon>NPAAA clade</taxon>
        <taxon>indigoferoid/millettioid clade</taxon>
        <taxon>Phaseoleae</taxon>
        <taxon>Vigna</taxon>
    </lineage>
</organism>
<dbReference type="GeneID" id="106763237"/>
<dbReference type="CDD" id="cd05476">
    <property type="entry name" value="pepsin_A_like_plant"/>
    <property type="match status" value="1"/>
</dbReference>
<sequence length="757" mass="84707">MVLKVSLIMVLLVTCSCVVEAFSMNLDHRHSQNGSSLAAIKFPDHPSFSTVSSSGDTDCSLSSSEELGHSGSTMTSGEETDEEGEAFPAPNPHKQLVKLHLKHRSGSEDAEPKKSVVDSAVRDLTRIQNLHRRVIEKKNQNAISRLQKSQNQPKQSFEPVVSPGASPAGGVSGQLVATLESGVSLGSGEYFMDVFVGTPPKHFSLILDTGSDLNWIQCVPCIACFEQSGPYYDPKDSSSFRNISCHDPRCQLVSSPDPPRPCKGENQSCPYFYWYGDGSNTTGDFALETFTVNLTTPSGGSELKHVENVMFGCGHWNRGLFHGAAGLLGLGRGPLSFASQMQSLYGHSFSYCLVDRNSNASVSSKLIFGEDKELLNHPNLNFTSFAGSKEDSVDTFYYVQIKSVMVDGEELKIPEETWHLSAEGAGGTIIDSGTTLTYFAEPAYEIIREAFVKKIKGYALIEGLPPLKPCYNVSGIDKMELPDFGILFADGAVWNFPVENYFIQIDSDIVCLAILGTSRSALSIIGNYQQQNFHILYDMKKSRLGYAPMKCADVGLVYTVVDYLLAEEQQLTEQFKSVGMVAVRFHQYQVVGRALPTESDEHPKIYRMKLWATNEVRAKSKFWYFLRKLKKVKKSNGQMLAINEIFEKNPTKIKNYGIWLRYQSRTGYHNMYKEYRDTTLNGAVEQMYNEMASRHRVRHPCIQIIKTATIPAKLCKRESTKQFHNSKIKFPLVFKKVRPPTRRLKTTYKAFRPNLFM</sequence>
<feature type="compositionally biased region" description="Low complexity" evidence="11">
    <location>
        <begin position="52"/>
        <end position="72"/>
    </location>
</feature>
<dbReference type="PANTHER" id="PTHR47967">
    <property type="entry name" value="OS07G0603500 PROTEIN-RELATED"/>
    <property type="match status" value="1"/>
</dbReference>
<evidence type="ECO:0000256" key="10">
    <source>
        <dbReference type="RuleBase" id="RU000454"/>
    </source>
</evidence>
<dbReference type="InterPro" id="IPR001461">
    <property type="entry name" value="Aspartic_peptidase_A1"/>
</dbReference>
<dbReference type="PROSITE" id="PS51257">
    <property type="entry name" value="PROKAR_LIPOPROTEIN"/>
    <property type="match status" value="1"/>
</dbReference>
<keyword evidence="4 10" id="KW-0064">Aspartyl protease</keyword>
<feature type="signal peptide" evidence="12">
    <location>
        <begin position="1"/>
        <end position="21"/>
    </location>
</feature>
<keyword evidence="8" id="KW-0687">Ribonucleoprotein</keyword>
<dbReference type="FunFam" id="3.10.20.10:FF:000001">
    <property type="entry name" value="60S ribosomal protein L18a"/>
    <property type="match status" value="1"/>
</dbReference>
<evidence type="ECO:0000256" key="12">
    <source>
        <dbReference type="SAM" id="SignalP"/>
    </source>
</evidence>
<dbReference type="SUPFAM" id="SSF160374">
    <property type="entry name" value="RplX-like"/>
    <property type="match status" value="1"/>
</dbReference>
<dbReference type="GO" id="GO:0005840">
    <property type="term" value="C:ribosome"/>
    <property type="evidence" value="ECO:0007669"/>
    <property type="project" value="UniProtKB-KW"/>
</dbReference>
<dbReference type="PRINTS" id="PR00792">
    <property type="entry name" value="PEPSIN"/>
</dbReference>
<dbReference type="GO" id="GO:0003735">
    <property type="term" value="F:structural constituent of ribosome"/>
    <property type="evidence" value="ECO:0007669"/>
    <property type="project" value="InterPro"/>
</dbReference>
<dbReference type="InterPro" id="IPR034161">
    <property type="entry name" value="Pepsin-like_plant"/>
</dbReference>
<evidence type="ECO:0000256" key="6">
    <source>
        <dbReference type="ARBA" id="ARBA00022980"/>
    </source>
</evidence>
<dbReference type="AlphaFoldDB" id="A0A3Q0F464"/>
<comment type="similarity">
    <text evidence="1 10">Belongs to the peptidase A1 family.</text>
</comment>
<dbReference type="OrthoDB" id="1294322at2759"/>
<dbReference type="GO" id="GO:0006508">
    <property type="term" value="P:proteolysis"/>
    <property type="evidence" value="ECO:0007669"/>
    <property type="project" value="UniProtKB-KW"/>
</dbReference>
<feature type="region of interest" description="Disordered" evidence="11">
    <location>
        <begin position="49"/>
        <end position="91"/>
    </location>
</feature>
<dbReference type="GO" id="GO:1990904">
    <property type="term" value="C:ribonucleoprotein complex"/>
    <property type="evidence" value="ECO:0007669"/>
    <property type="project" value="UniProtKB-KW"/>
</dbReference>
<dbReference type="InterPro" id="IPR033121">
    <property type="entry name" value="PEPTIDASE_A1"/>
</dbReference>
<dbReference type="PANTHER" id="PTHR47967:SF28">
    <property type="entry name" value="ASPARTYL PROTEASE FAMILY PROTEIN 2-LIKE"/>
    <property type="match status" value="1"/>
</dbReference>
<feature type="region of interest" description="Disordered" evidence="11">
    <location>
        <begin position="145"/>
        <end position="169"/>
    </location>
</feature>
<name>A0A3Q0F464_VIGRR</name>
<evidence type="ECO:0000256" key="1">
    <source>
        <dbReference type="ARBA" id="ARBA00007447"/>
    </source>
</evidence>
<feature type="active site" evidence="9">
    <location>
        <position position="208"/>
    </location>
</feature>
<keyword evidence="3 10" id="KW-0645">Protease</keyword>
<keyword evidence="12" id="KW-0732">Signal</keyword>
<dbReference type="FunFam" id="3.10.20.10:FF:000002">
    <property type="entry name" value="60S ribosomal protein L18a"/>
    <property type="match status" value="1"/>
</dbReference>
<reference evidence="14" key="1">
    <citation type="journal article" date="2014" name="Nat. Commun.">
        <title>Genome sequence of mungbean and insights into evolution within Vigna species.</title>
        <authorList>
            <person name="Kang Y.J."/>
            <person name="Kim S.K."/>
            <person name="Kim M.Y."/>
            <person name="Lestari P."/>
            <person name="Kim K.H."/>
            <person name="Ha B.K."/>
            <person name="Jun T.H."/>
            <person name="Hwang W.J."/>
            <person name="Lee T."/>
            <person name="Lee J."/>
            <person name="Shim S."/>
            <person name="Yoon M.Y."/>
            <person name="Jang Y.E."/>
            <person name="Han K.S."/>
            <person name="Taeprayoon P."/>
            <person name="Yoon N."/>
            <person name="Somta P."/>
            <person name="Tanya P."/>
            <person name="Kim K.S."/>
            <person name="Gwag J.G."/>
            <person name="Moon J.K."/>
            <person name="Lee Y.H."/>
            <person name="Park B.S."/>
            <person name="Bombarely A."/>
            <person name="Doyle J.J."/>
            <person name="Jackson S.A."/>
            <person name="Schafleitner R."/>
            <person name="Srinives P."/>
            <person name="Varshney R.K."/>
            <person name="Lee S.H."/>
        </authorList>
    </citation>
    <scope>NUCLEOTIDE SEQUENCE [LARGE SCALE GENOMIC DNA]</scope>
    <source>
        <strain evidence="14">cv. VC1973A</strain>
    </source>
</reference>
<feature type="chain" id="PRO_5017952169" evidence="12">
    <location>
        <begin position="22"/>
        <end position="757"/>
    </location>
</feature>
<evidence type="ECO:0000256" key="7">
    <source>
        <dbReference type="ARBA" id="ARBA00023180"/>
    </source>
</evidence>
<feature type="domain" description="Peptidase A1" evidence="13">
    <location>
        <begin position="190"/>
        <end position="547"/>
    </location>
</feature>
<dbReference type="InterPro" id="IPR021109">
    <property type="entry name" value="Peptidase_aspartic_dom_sf"/>
</dbReference>
<accession>A0A3Q0F464</accession>
<evidence type="ECO:0000313" key="14">
    <source>
        <dbReference type="Proteomes" id="UP000087766"/>
    </source>
</evidence>
<evidence type="ECO:0000256" key="4">
    <source>
        <dbReference type="ARBA" id="ARBA00022750"/>
    </source>
</evidence>
<dbReference type="Proteomes" id="UP000087766">
    <property type="component" value="Chromosome 6"/>
</dbReference>
<dbReference type="GO" id="GO:0004190">
    <property type="term" value="F:aspartic-type endopeptidase activity"/>
    <property type="evidence" value="ECO:0007669"/>
    <property type="project" value="UniProtKB-KW"/>
</dbReference>
<evidence type="ECO:0000313" key="15">
    <source>
        <dbReference type="RefSeq" id="XP_022637409.1"/>
    </source>
</evidence>
<dbReference type="HAMAP" id="MF_00273">
    <property type="entry name" value="Ribosomal_eL20"/>
    <property type="match status" value="1"/>
</dbReference>
<dbReference type="InterPro" id="IPR032861">
    <property type="entry name" value="TAXi_N"/>
</dbReference>
<gene>
    <name evidence="15" type="primary">LOC106763237</name>
</gene>
<dbReference type="PROSITE" id="PS51767">
    <property type="entry name" value="PEPTIDASE_A1"/>
    <property type="match status" value="1"/>
</dbReference>
<dbReference type="SUPFAM" id="SSF50630">
    <property type="entry name" value="Acid proteases"/>
    <property type="match status" value="1"/>
</dbReference>
<dbReference type="Pfam" id="PF14541">
    <property type="entry name" value="TAXi_C"/>
    <property type="match status" value="1"/>
</dbReference>
<evidence type="ECO:0000256" key="9">
    <source>
        <dbReference type="PIRSR" id="PIRSR601461-1"/>
    </source>
</evidence>
<dbReference type="InterPro" id="IPR023573">
    <property type="entry name" value="Ribosomal_eL20_dom"/>
</dbReference>
<evidence type="ECO:0000256" key="11">
    <source>
        <dbReference type="SAM" id="MobiDB-lite"/>
    </source>
</evidence>
<comment type="similarity">
    <text evidence="2">Belongs to the eukaryotic ribosomal protein eL20 family.</text>
</comment>
<dbReference type="FunFam" id="2.40.70.10:FF:000053">
    <property type="entry name" value="Eukaryotic aspartyl protease family protein"/>
    <property type="match status" value="1"/>
</dbReference>
<evidence type="ECO:0000256" key="5">
    <source>
        <dbReference type="ARBA" id="ARBA00022801"/>
    </source>
</evidence>
<reference evidence="15" key="2">
    <citation type="submission" date="2025-08" db="UniProtKB">
        <authorList>
            <consortium name="RefSeq"/>
        </authorList>
    </citation>
    <scope>IDENTIFICATION</scope>
    <source>
        <tissue evidence="15">Leaf</tissue>
    </source>
</reference>
<keyword evidence="6" id="KW-0689">Ribosomal protein</keyword>
<dbReference type="Pfam" id="PF14543">
    <property type="entry name" value="TAXi_N"/>
    <property type="match status" value="1"/>
</dbReference>
<dbReference type="Gene3D" id="3.10.20.10">
    <property type="match status" value="2"/>
</dbReference>
<dbReference type="STRING" id="3916.A0A3Q0F464"/>